<reference evidence="4" key="1">
    <citation type="journal article" date="2019" name="Int. J. Syst. Evol. Microbiol.">
        <title>The Global Catalogue of Microorganisms (GCM) 10K type strain sequencing project: providing services to taxonomists for standard genome sequencing and annotation.</title>
        <authorList>
            <consortium name="The Broad Institute Genomics Platform"/>
            <consortium name="The Broad Institute Genome Sequencing Center for Infectious Disease"/>
            <person name="Wu L."/>
            <person name="Ma J."/>
        </authorList>
    </citation>
    <scope>NUCLEOTIDE SEQUENCE [LARGE SCALE GENOMIC DNA]</scope>
    <source>
        <strain evidence="4">KCTC 5701</strain>
    </source>
</reference>
<name>A0ABW0WWB6_STRNO</name>
<feature type="domain" description="Polysaccharide lyase 8 N-terminal alpha-helical" evidence="2">
    <location>
        <begin position="20"/>
        <end position="121"/>
    </location>
</feature>
<dbReference type="RefSeq" id="WP_382467110.1">
    <property type="nucleotide sequence ID" value="NZ_JBHSOE010000153.1"/>
</dbReference>
<feature type="region of interest" description="Disordered" evidence="1">
    <location>
        <begin position="1"/>
        <end position="23"/>
    </location>
</feature>
<accession>A0ABW0WWB6</accession>
<gene>
    <name evidence="3" type="ORF">ACFP3J_37715</name>
</gene>
<dbReference type="InterPro" id="IPR008929">
    <property type="entry name" value="Chondroitin_lyas"/>
</dbReference>
<dbReference type="InterPro" id="IPR012970">
    <property type="entry name" value="Lyase_8_alpha_N"/>
</dbReference>
<evidence type="ECO:0000259" key="2">
    <source>
        <dbReference type="Pfam" id="PF08124"/>
    </source>
</evidence>
<evidence type="ECO:0000313" key="3">
    <source>
        <dbReference type="EMBL" id="MFC5661174.1"/>
    </source>
</evidence>
<sequence>MARPDPRRGFRPRRRALPAPARRLGGTTARYLATMAPAAGSRWPDLVYADGQPGTDRASYDRSSRLDTSYARLSTLGQSCCWPGTGLTGDPRVRDALLTGLGHPHDDVYHAGQARYGNWYD</sequence>
<dbReference type="Proteomes" id="UP001596065">
    <property type="component" value="Unassembled WGS sequence"/>
</dbReference>
<dbReference type="Gene3D" id="1.50.10.100">
    <property type="entry name" value="Chondroitin AC/alginate lyase"/>
    <property type="match status" value="1"/>
</dbReference>
<protein>
    <recommendedName>
        <fullName evidence="2">Polysaccharide lyase 8 N-terminal alpha-helical domain-containing protein</fullName>
    </recommendedName>
</protein>
<dbReference type="Pfam" id="PF08124">
    <property type="entry name" value="Lyase_8_N"/>
    <property type="match status" value="1"/>
</dbReference>
<proteinExistence type="predicted"/>
<dbReference type="SUPFAM" id="SSF48230">
    <property type="entry name" value="Chondroitin AC/alginate lyase"/>
    <property type="match status" value="1"/>
</dbReference>
<keyword evidence="4" id="KW-1185">Reference proteome</keyword>
<dbReference type="EMBL" id="JBHSOE010000153">
    <property type="protein sequence ID" value="MFC5661174.1"/>
    <property type="molecule type" value="Genomic_DNA"/>
</dbReference>
<evidence type="ECO:0000313" key="4">
    <source>
        <dbReference type="Proteomes" id="UP001596065"/>
    </source>
</evidence>
<organism evidence="3 4">
    <name type="scientific">Streptomyces nogalater</name>
    <dbReference type="NCBI Taxonomy" id="38314"/>
    <lineage>
        <taxon>Bacteria</taxon>
        <taxon>Bacillati</taxon>
        <taxon>Actinomycetota</taxon>
        <taxon>Actinomycetes</taxon>
        <taxon>Kitasatosporales</taxon>
        <taxon>Streptomycetaceae</taxon>
        <taxon>Streptomyces</taxon>
    </lineage>
</organism>
<evidence type="ECO:0000256" key="1">
    <source>
        <dbReference type="SAM" id="MobiDB-lite"/>
    </source>
</evidence>
<comment type="caution">
    <text evidence="3">The sequence shown here is derived from an EMBL/GenBank/DDBJ whole genome shotgun (WGS) entry which is preliminary data.</text>
</comment>